<feature type="compositionally biased region" description="Basic and acidic residues" evidence="1">
    <location>
        <begin position="331"/>
        <end position="342"/>
    </location>
</feature>
<keyword evidence="2" id="KW-0472">Membrane</keyword>
<dbReference type="EMBL" id="LVLJ01003675">
    <property type="protein sequence ID" value="OAE20136.1"/>
    <property type="molecule type" value="Genomic_DNA"/>
</dbReference>
<sequence>MPVWVILLVAGVLIVAAFVLVIAIHILDVHAEQQCAHLHDLTQRSLQQNQIPSPYQYRGGESQLCCVCGSVRFRRSQTSSGNNSLSRSKSSSRTGSAGGLLQPLVDAACGKTSLAKISVQGDEVYSEIFSGSSADSSICVSSLDKNGADCGLFSSSVLGTTSSGTASLASAAACKSKQSMQAVAIAANSKAKSKSGTCSSGTDVCPLAALVSGGGPSSSNANIAKGTYHQASFNSSLDGLGSLRISVLDGGAKGKSMRECSKGVTAEIASALAALNVESIGGKGVGMSSTLGVGNVPADGPTKGDKVDVQQEDEVPGDGSGSEQIVEEGDEHQPAIHAKGDGPEEDEVDGAKKEKRKKKNRVRRQKAKAAAVAAAAASVEAQDRHSHEKQSTECGEKTGTALEVEVGCICGTPKGSCHSIGCPYPFTSSGSMVQRKIKEQYDELVRSNVAKSLTLAQVGRFTTCLVEAKSSLQQKSDTIQRRFTIAKSLLSKADKSSFDRLCGQIYGLEIEQKKLEEDTVVYNRLQEQLKLSPAYQKMLEYGRTHFELQPNTGQLIEKVDSEDMEISFEELLAQEKKDSFWSAENGGITMRASADVAHKRLESVTLKTFLQFPLFRGYRCRDSMAGDMVYRGMLSRELIEMMALFILTLLPGATDQVLTQLSSFSSSFWVMDDCDPVGSPALPMIPCTFSTEEYQLVWDPIFFNDTLSHSGSFSSLAFIHSKSIRMIPGNGRTKCFLSSAFCLYHIWVVVQGDQLSFLVHAAPVTSFMLASGLYITASTAFVGMFFLFVYSGSSLASRRLFQENIEAAATRP</sequence>
<evidence type="ECO:0000256" key="1">
    <source>
        <dbReference type="SAM" id="MobiDB-lite"/>
    </source>
</evidence>
<feature type="region of interest" description="Disordered" evidence="1">
    <location>
        <begin position="76"/>
        <end position="97"/>
    </location>
</feature>
<evidence type="ECO:0000256" key="2">
    <source>
        <dbReference type="SAM" id="Phobius"/>
    </source>
</evidence>
<feature type="region of interest" description="Disordered" evidence="1">
    <location>
        <begin position="292"/>
        <end position="395"/>
    </location>
</feature>
<dbReference type="PANTHER" id="PTHR35991">
    <property type="entry name" value="CA-RESPONSIVE PROTEIN"/>
    <property type="match status" value="1"/>
</dbReference>
<organism evidence="3 4">
    <name type="scientific">Marchantia polymorpha subsp. ruderalis</name>
    <dbReference type="NCBI Taxonomy" id="1480154"/>
    <lineage>
        <taxon>Eukaryota</taxon>
        <taxon>Viridiplantae</taxon>
        <taxon>Streptophyta</taxon>
        <taxon>Embryophyta</taxon>
        <taxon>Marchantiophyta</taxon>
        <taxon>Marchantiopsida</taxon>
        <taxon>Marchantiidae</taxon>
        <taxon>Marchantiales</taxon>
        <taxon>Marchantiaceae</taxon>
        <taxon>Marchantia</taxon>
    </lineage>
</organism>
<feature type="compositionally biased region" description="Basic and acidic residues" evidence="1">
    <location>
        <begin position="381"/>
        <end position="395"/>
    </location>
</feature>
<dbReference type="PANTHER" id="PTHR35991:SF1">
    <property type="entry name" value="CA-RESPONSIVE PROTEIN"/>
    <property type="match status" value="1"/>
</dbReference>
<feature type="compositionally biased region" description="Low complexity" evidence="1">
    <location>
        <begin position="368"/>
        <end position="380"/>
    </location>
</feature>
<protein>
    <submittedName>
        <fullName evidence="3">Uncharacterized protein</fullName>
    </submittedName>
</protein>
<keyword evidence="2" id="KW-1133">Transmembrane helix</keyword>
<comment type="caution">
    <text evidence="3">The sequence shown here is derived from an EMBL/GenBank/DDBJ whole genome shotgun (WGS) entry which is preliminary data.</text>
</comment>
<name>A0A176VK39_MARPO</name>
<keyword evidence="4" id="KW-1185">Reference proteome</keyword>
<proteinExistence type="predicted"/>
<feature type="compositionally biased region" description="Low complexity" evidence="1">
    <location>
        <begin position="76"/>
        <end position="95"/>
    </location>
</feature>
<evidence type="ECO:0000313" key="3">
    <source>
        <dbReference type="EMBL" id="OAE20136.1"/>
    </source>
</evidence>
<dbReference type="AlphaFoldDB" id="A0A176VK39"/>
<evidence type="ECO:0000313" key="4">
    <source>
        <dbReference type="Proteomes" id="UP000077202"/>
    </source>
</evidence>
<gene>
    <name evidence="3" type="ORF">AXG93_3818s1340</name>
</gene>
<keyword evidence="2" id="KW-0812">Transmembrane</keyword>
<reference evidence="3" key="1">
    <citation type="submission" date="2016-03" db="EMBL/GenBank/DDBJ databases">
        <title>Mechanisms controlling the formation of the plant cell surface in tip-growing cells are functionally conserved among land plants.</title>
        <authorList>
            <person name="Honkanen S."/>
            <person name="Jones V.A."/>
            <person name="Morieri G."/>
            <person name="Champion C."/>
            <person name="Hetherington A.J."/>
            <person name="Kelly S."/>
            <person name="Saint-Marcoux D."/>
            <person name="Proust H."/>
            <person name="Prescott H."/>
            <person name="Dolan L."/>
        </authorList>
    </citation>
    <scope>NUCLEOTIDE SEQUENCE [LARGE SCALE GENOMIC DNA]</scope>
    <source>
        <tissue evidence="3">Whole gametophyte</tissue>
    </source>
</reference>
<feature type="compositionally biased region" description="Basic residues" evidence="1">
    <location>
        <begin position="353"/>
        <end position="367"/>
    </location>
</feature>
<accession>A0A176VK39</accession>
<dbReference type="Proteomes" id="UP000077202">
    <property type="component" value="Unassembled WGS sequence"/>
</dbReference>
<feature type="transmembrane region" description="Helical" evidence="2">
    <location>
        <begin position="767"/>
        <end position="790"/>
    </location>
</feature>